<feature type="region of interest" description="Disordered" evidence="3">
    <location>
        <begin position="561"/>
        <end position="591"/>
    </location>
</feature>
<dbReference type="SMART" id="SM00485">
    <property type="entry name" value="XPGN"/>
    <property type="match status" value="1"/>
</dbReference>
<feature type="compositionally biased region" description="Acidic residues" evidence="3">
    <location>
        <begin position="573"/>
        <end position="591"/>
    </location>
</feature>
<dbReference type="PANTHER" id="PTHR16171">
    <property type="entry name" value="DNA REPAIR PROTEIN COMPLEMENTING XP-G CELLS-RELATED"/>
    <property type="match status" value="1"/>
</dbReference>
<evidence type="ECO:0000256" key="1">
    <source>
        <dbReference type="ARBA" id="ARBA00004123"/>
    </source>
</evidence>
<dbReference type="InterPro" id="IPR006085">
    <property type="entry name" value="XPG_DNA_repair_N"/>
</dbReference>
<evidence type="ECO:0000313" key="6">
    <source>
        <dbReference type="Proteomes" id="UP000001307"/>
    </source>
</evidence>
<dbReference type="OrthoDB" id="71407at2759"/>
<protein>
    <recommendedName>
        <fullName evidence="4">XPG N-terminal domain-containing protein</fullName>
    </recommendedName>
</protein>
<gene>
    <name evidence="5" type="ORF">GSOID_T00000286001</name>
</gene>
<evidence type="ECO:0000259" key="4">
    <source>
        <dbReference type="SMART" id="SM00485"/>
    </source>
</evidence>
<sequence>MKTTNSTLLQAENQEFVPSLIVDNLKRQEKPAQDSQKTAVNKQPPKKNDSGGFAGFKSGFLMSSTSKKKKQQSKPEFIKPKKQEKADNPLVMNDVQEAMKEEFGSEEFLNSYDKKEKLLKQMANPKFAKAIDFMGKDPEGAKKYYMDHDRKWFEEEFIKFFGENMNMMGAHIDKAAKRVVPQEKPIKKAKSADERKMEDILSRPAVRAALSNPAVQEIVHLLKTDPAVGTRKLPSLSNRSKKDLEMGVIGLWRILGSGTPIDPAELRGQCLSVDLSIWLHRAVHGTRGTSDASRRAQALSSLFKRVCALLAMGKIKAETQKKRRERRVQAEKEKTNAKKNLMTNVLKMHALKTMTDEVVSQKDIDKVMKKLEAARDDEPDDFGFVSSDYKKPEIVESSDSEEESEFVEEEMSAYQLAIRDDILDQLVETGKVDTKSKAFQSLRYTDQLGILDEIRDSFKFDRSYLTGHINSIKKEENSQKSQEEQDKEFSKYQLDGLLSKNNIRKEIRKVEDESKKNNLRDIIENSQGKLRKAGKKYALFDHEDIEPKEKIAKSIFDLEDKKEDQKGTLSESSSEDEFVSDDSEYDDTTEG</sequence>
<dbReference type="InterPro" id="IPR029060">
    <property type="entry name" value="PIN-like_dom_sf"/>
</dbReference>
<dbReference type="GO" id="GO:0004520">
    <property type="term" value="F:DNA endonuclease activity"/>
    <property type="evidence" value="ECO:0007669"/>
    <property type="project" value="TreeGrafter"/>
</dbReference>
<keyword evidence="6" id="KW-1185">Reference proteome</keyword>
<dbReference type="EMBL" id="FN653015">
    <property type="protein sequence ID" value="CBY20296.1"/>
    <property type="molecule type" value="Genomic_DNA"/>
</dbReference>
<organism evidence="5">
    <name type="scientific">Oikopleura dioica</name>
    <name type="common">Tunicate</name>
    <dbReference type="NCBI Taxonomy" id="34765"/>
    <lineage>
        <taxon>Eukaryota</taxon>
        <taxon>Metazoa</taxon>
        <taxon>Chordata</taxon>
        <taxon>Tunicata</taxon>
        <taxon>Appendicularia</taxon>
        <taxon>Copelata</taxon>
        <taxon>Oikopleuridae</taxon>
        <taxon>Oikopleura</taxon>
    </lineage>
</organism>
<name>E4WRB5_OIKDI</name>
<dbReference type="PANTHER" id="PTHR16171:SF7">
    <property type="entry name" value="DNA REPAIR PROTEIN RAD2"/>
    <property type="match status" value="1"/>
</dbReference>
<proteinExistence type="predicted"/>
<keyword evidence="2" id="KW-0539">Nucleus</keyword>
<feature type="compositionally biased region" description="Basic and acidic residues" evidence="3">
    <location>
        <begin position="76"/>
        <end position="87"/>
    </location>
</feature>
<dbReference type="InParanoid" id="E4WRB5"/>
<dbReference type="Gene3D" id="3.40.50.1010">
    <property type="entry name" value="5'-nuclease"/>
    <property type="match status" value="1"/>
</dbReference>
<dbReference type="Pfam" id="PF00752">
    <property type="entry name" value="XPG_N"/>
    <property type="match status" value="1"/>
</dbReference>
<feature type="region of interest" description="Disordered" evidence="3">
    <location>
        <begin position="23"/>
        <end position="89"/>
    </location>
</feature>
<dbReference type="GO" id="GO:0005634">
    <property type="term" value="C:nucleus"/>
    <property type="evidence" value="ECO:0007669"/>
    <property type="project" value="UniProtKB-SubCell"/>
</dbReference>
<evidence type="ECO:0000256" key="3">
    <source>
        <dbReference type="SAM" id="MobiDB-lite"/>
    </source>
</evidence>
<accession>E4WRB5</accession>
<evidence type="ECO:0000256" key="2">
    <source>
        <dbReference type="ARBA" id="ARBA00023242"/>
    </source>
</evidence>
<feature type="domain" description="XPG N-terminal" evidence="4">
    <location>
        <begin position="246"/>
        <end position="330"/>
    </location>
</feature>
<comment type="subcellular location">
    <subcellularLocation>
        <location evidence="1">Nucleus</location>
    </subcellularLocation>
</comment>
<dbReference type="SUPFAM" id="SSF88723">
    <property type="entry name" value="PIN domain-like"/>
    <property type="match status" value="1"/>
</dbReference>
<dbReference type="Proteomes" id="UP000001307">
    <property type="component" value="Unassembled WGS sequence"/>
</dbReference>
<dbReference type="AlphaFoldDB" id="E4WRB5"/>
<dbReference type="GO" id="GO:0003697">
    <property type="term" value="F:single-stranded DNA binding"/>
    <property type="evidence" value="ECO:0007669"/>
    <property type="project" value="TreeGrafter"/>
</dbReference>
<evidence type="ECO:0000313" key="5">
    <source>
        <dbReference type="EMBL" id="CBY20296.1"/>
    </source>
</evidence>
<reference evidence="5" key="1">
    <citation type="journal article" date="2010" name="Science">
        <title>Plasticity of animal genome architecture unmasked by rapid evolution of a pelagic tunicate.</title>
        <authorList>
            <person name="Denoeud F."/>
            <person name="Henriet S."/>
            <person name="Mungpakdee S."/>
            <person name="Aury J.M."/>
            <person name="Da Silva C."/>
            <person name="Brinkmann H."/>
            <person name="Mikhaleva J."/>
            <person name="Olsen L.C."/>
            <person name="Jubin C."/>
            <person name="Canestro C."/>
            <person name="Bouquet J.M."/>
            <person name="Danks G."/>
            <person name="Poulain J."/>
            <person name="Campsteijn C."/>
            <person name="Adamski M."/>
            <person name="Cross I."/>
            <person name="Yadetie F."/>
            <person name="Muffato M."/>
            <person name="Louis A."/>
            <person name="Butcher S."/>
            <person name="Tsagkogeorga G."/>
            <person name="Konrad A."/>
            <person name="Singh S."/>
            <person name="Jensen M.F."/>
            <person name="Cong E.H."/>
            <person name="Eikeseth-Otteraa H."/>
            <person name="Noel B."/>
            <person name="Anthouard V."/>
            <person name="Porcel B.M."/>
            <person name="Kachouri-Lafond R."/>
            <person name="Nishino A."/>
            <person name="Ugolini M."/>
            <person name="Chourrout P."/>
            <person name="Nishida H."/>
            <person name="Aasland R."/>
            <person name="Huzurbazar S."/>
            <person name="Westhof E."/>
            <person name="Delsuc F."/>
            <person name="Lehrach H."/>
            <person name="Reinhardt R."/>
            <person name="Weissenbach J."/>
            <person name="Roy S.W."/>
            <person name="Artiguenave F."/>
            <person name="Postlethwait J.H."/>
            <person name="Manak J.R."/>
            <person name="Thompson E.M."/>
            <person name="Jaillon O."/>
            <person name="Du Pasquier L."/>
            <person name="Boudinot P."/>
            <person name="Liberles D.A."/>
            <person name="Volff J.N."/>
            <person name="Philippe H."/>
            <person name="Lenhard B."/>
            <person name="Roest Crollius H."/>
            <person name="Wincker P."/>
            <person name="Chourrout D."/>
        </authorList>
    </citation>
    <scope>NUCLEOTIDE SEQUENCE [LARGE SCALE GENOMIC DNA]</scope>
</reference>